<dbReference type="SMART" id="SM00112">
    <property type="entry name" value="CA"/>
    <property type="match status" value="4"/>
</dbReference>
<dbReference type="PRINTS" id="PR00205">
    <property type="entry name" value="CADHERIN"/>
</dbReference>
<dbReference type="FunFam" id="2.60.40.60:FF:000268">
    <property type="entry name" value="Cadherin related family member 4"/>
    <property type="match status" value="1"/>
</dbReference>
<sequence>MVVWLHVCKLPGTTVLLVTSNREQSASYTVTANSVRKDTLSLTESLLKLSLALLCIMQAKGQVSFVGLPDTVTLLQSSTRGTVVYTFTMENCNSTNPTVTMDASPTTNFFNTPSLIIAGLDYNIEITLSSTVALNADVVNQYILTITATCDNETVFNQLFVMIKNDIVEPQCEPKFSSQAGDTVTVYSNIPASSPIYKVVLRQPNNAPVTYSIIQPSPSVFAISTSGSVLSPTSGFTNAAKTYQLQIKVTDSLGNSCNGTLTVEVLPVYQNPINFTVPSTAVTIRENAGPGAFVTTITAQGNNVQYEMISPNSAYYINADTGIIRTTFNLDLERIPSLASTTLQVRAYDKNLRSSSAIATVNITVLDVNDMAPLCTPAVIVNQVPQTTPIGNILATLTCTDPDVNSTALSYSVISNANSLYSFRMQSNNLVVNNTLNYDSAEIASVNFQYSATIVVTDSGTPQLTTNIPVFITVTPVNNYSPQCIGPLTYSVNENAPFGTVVGQLNATDADYKFNNVEFTIEGGQNPPVFYMDPKSGEIHVLGPLDFETRSSYSLRIQVVDLNNDIMPDPVNQKSTYCTITINVQDYNDNPPVCNPPYYSTTIYSTLVTTSNILSLQCTDVDPTSTLTYSIVGGNVDNLFLMNGNSIRHNPFSYNPDGVYNPVSFTLLVKVTDSTSSPQFSTTAIVNIDVVPWTTTQPTTTTTTTTPEKKTKIVNETSTYWQPDIWFMVVLTITAALLLLALSLLAWKLATGNPICGNTATEATQPLLQNKSVANVENPLDAAKEQPPPPSKDKKDIAPVSPLSLQFDGRAQDPVTGREYLFNSHTGERRWL</sequence>
<evidence type="ECO:0000313" key="9">
    <source>
        <dbReference type="EMBL" id="CAH2312490.1"/>
    </source>
</evidence>
<keyword evidence="2" id="KW-0677">Repeat</keyword>
<organism evidence="9 10">
    <name type="scientific">Pelobates cultripes</name>
    <name type="common">Western spadefoot toad</name>
    <dbReference type="NCBI Taxonomy" id="61616"/>
    <lineage>
        <taxon>Eukaryota</taxon>
        <taxon>Metazoa</taxon>
        <taxon>Chordata</taxon>
        <taxon>Craniata</taxon>
        <taxon>Vertebrata</taxon>
        <taxon>Euteleostomi</taxon>
        <taxon>Amphibia</taxon>
        <taxon>Batrachia</taxon>
        <taxon>Anura</taxon>
        <taxon>Pelobatoidea</taxon>
        <taxon>Pelobatidae</taxon>
        <taxon>Pelobates</taxon>
    </lineage>
</organism>
<dbReference type="GO" id="GO:0016477">
    <property type="term" value="P:cell migration"/>
    <property type="evidence" value="ECO:0007669"/>
    <property type="project" value="TreeGrafter"/>
</dbReference>
<dbReference type="Gene3D" id="2.60.40.60">
    <property type="entry name" value="Cadherins"/>
    <property type="match status" value="5"/>
</dbReference>
<evidence type="ECO:0000256" key="6">
    <source>
        <dbReference type="SAM" id="MobiDB-lite"/>
    </source>
</evidence>
<dbReference type="InterPro" id="IPR039808">
    <property type="entry name" value="Cadherin"/>
</dbReference>
<feature type="domain" description="Cadherin" evidence="8">
    <location>
        <begin position="178"/>
        <end position="280"/>
    </location>
</feature>
<dbReference type="FunFam" id="2.60.40.60:FF:000300">
    <property type="entry name" value="Cadherin related family member 4"/>
    <property type="match status" value="1"/>
</dbReference>
<comment type="subcellular location">
    <subcellularLocation>
        <location evidence="1">Membrane</location>
    </subcellularLocation>
</comment>
<evidence type="ECO:0000256" key="2">
    <source>
        <dbReference type="ARBA" id="ARBA00022737"/>
    </source>
</evidence>
<dbReference type="GO" id="GO:0016342">
    <property type="term" value="C:catenin complex"/>
    <property type="evidence" value="ECO:0007669"/>
    <property type="project" value="TreeGrafter"/>
</dbReference>
<dbReference type="FunFam" id="2.60.40.60:FF:000015">
    <property type="entry name" value="FAT atypical cadherin 1"/>
    <property type="match status" value="1"/>
</dbReference>
<evidence type="ECO:0000256" key="1">
    <source>
        <dbReference type="ARBA" id="ARBA00004370"/>
    </source>
</evidence>
<dbReference type="GO" id="GO:0008013">
    <property type="term" value="F:beta-catenin binding"/>
    <property type="evidence" value="ECO:0007669"/>
    <property type="project" value="TreeGrafter"/>
</dbReference>
<dbReference type="GO" id="GO:0005509">
    <property type="term" value="F:calcium ion binding"/>
    <property type="evidence" value="ECO:0007669"/>
    <property type="project" value="UniProtKB-UniRule"/>
</dbReference>
<keyword evidence="7" id="KW-1133">Transmembrane helix</keyword>
<dbReference type="PANTHER" id="PTHR24027:SF441">
    <property type="entry name" value="CADHERIN DOMAIN-CONTAINING PROTEIN"/>
    <property type="match status" value="1"/>
</dbReference>
<keyword evidence="3 5" id="KW-0106">Calcium</keyword>
<evidence type="ECO:0000256" key="5">
    <source>
        <dbReference type="PROSITE-ProRule" id="PRU00043"/>
    </source>
</evidence>
<dbReference type="PROSITE" id="PS50268">
    <property type="entry name" value="CADHERIN_2"/>
    <property type="match status" value="5"/>
</dbReference>
<dbReference type="InterPro" id="IPR015919">
    <property type="entry name" value="Cadherin-like_sf"/>
</dbReference>
<evidence type="ECO:0000256" key="7">
    <source>
        <dbReference type="SAM" id="Phobius"/>
    </source>
</evidence>
<accession>A0AAD1SWF3</accession>
<feature type="domain" description="Cadherin" evidence="8">
    <location>
        <begin position="484"/>
        <end position="599"/>
    </location>
</feature>
<dbReference type="PANTHER" id="PTHR24027">
    <property type="entry name" value="CADHERIN-23"/>
    <property type="match status" value="1"/>
</dbReference>
<dbReference type="Proteomes" id="UP001295444">
    <property type="component" value="Chromosome 08"/>
</dbReference>
<dbReference type="AlphaFoldDB" id="A0AAD1SWF3"/>
<keyword evidence="7" id="KW-0812">Transmembrane</keyword>
<evidence type="ECO:0000259" key="8">
    <source>
        <dbReference type="PROSITE" id="PS50268"/>
    </source>
</evidence>
<feature type="domain" description="Cadherin" evidence="8">
    <location>
        <begin position="595"/>
        <end position="700"/>
    </location>
</feature>
<dbReference type="SUPFAM" id="SSF49313">
    <property type="entry name" value="Cadherin-like"/>
    <property type="match status" value="5"/>
</dbReference>
<name>A0AAD1SWF3_PELCU</name>
<dbReference type="PROSITE" id="PS00232">
    <property type="entry name" value="CADHERIN_1"/>
    <property type="match status" value="1"/>
</dbReference>
<evidence type="ECO:0000256" key="3">
    <source>
        <dbReference type="ARBA" id="ARBA00022837"/>
    </source>
</evidence>
<dbReference type="InterPro" id="IPR002126">
    <property type="entry name" value="Cadherin-like_dom"/>
</dbReference>
<evidence type="ECO:0000313" key="10">
    <source>
        <dbReference type="Proteomes" id="UP001295444"/>
    </source>
</evidence>
<dbReference type="GO" id="GO:0045296">
    <property type="term" value="F:cadherin binding"/>
    <property type="evidence" value="ECO:0007669"/>
    <property type="project" value="TreeGrafter"/>
</dbReference>
<proteinExistence type="predicted"/>
<dbReference type="Pfam" id="PF00028">
    <property type="entry name" value="Cadherin"/>
    <property type="match status" value="2"/>
</dbReference>
<keyword evidence="4 7" id="KW-0472">Membrane</keyword>
<feature type="region of interest" description="Disordered" evidence="6">
    <location>
        <begin position="780"/>
        <end position="812"/>
    </location>
</feature>
<dbReference type="GO" id="GO:0007156">
    <property type="term" value="P:homophilic cell adhesion via plasma membrane adhesion molecules"/>
    <property type="evidence" value="ECO:0007669"/>
    <property type="project" value="InterPro"/>
</dbReference>
<gene>
    <name evidence="9" type="ORF">PECUL_23A055577</name>
</gene>
<evidence type="ECO:0000256" key="4">
    <source>
        <dbReference type="ARBA" id="ARBA00023136"/>
    </source>
</evidence>
<reference evidence="9" key="1">
    <citation type="submission" date="2022-03" db="EMBL/GenBank/DDBJ databases">
        <authorList>
            <person name="Alioto T."/>
            <person name="Alioto T."/>
            <person name="Gomez Garrido J."/>
        </authorList>
    </citation>
    <scope>NUCLEOTIDE SEQUENCE</scope>
</reference>
<dbReference type="CDD" id="cd11304">
    <property type="entry name" value="Cadherin_repeat"/>
    <property type="match status" value="5"/>
</dbReference>
<feature type="domain" description="Cadherin" evidence="8">
    <location>
        <begin position="276"/>
        <end position="375"/>
    </location>
</feature>
<dbReference type="EMBL" id="OW240919">
    <property type="protein sequence ID" value="CAH2312490.1"/>
    <property type="molecule type" value="Genomic_DNA"/>
</dbReference>
<dbReference type="InterPro" id="IPR020894">
    <property type="entry name" value="Cadherin_CS"/>
</dbReference>
<feature type="transmembrane region" description="Helical" evidence="7">
    <location>
        <begin position="725"/>
        <end position="747"/>
    </location>
</feature>
<feature type="domain" description="Cadherin" evidence="8">
    <location>
        <begin position="376"/>
        <end position="484"/>
    </location>
</feature>
<protein>
    <submittedName>
        <fullName evidence="9">Cadherin-related family member 4</fullName>
    </submittedName>
</protein>
<keyword evidence="10" id="KW-1185">Reference proteome</keyword>